<reference evidence="2" key="1">
    <citation type="submission" date="2021-05" db="EMBL/GenBank/DDBJ databases">
        <authorList>
            <person name="Pietrasiak N."/>
            <person name="Ward R."/>
            <person name="Stajich J.E."/>
            <person name="Kurbessoian T."/>
        </authorList>
    </citation>
    <scope>NUCLEOTIDE SEQUENCE</scope>
    <source>
        <strain evidence="2">JT2-VF2</strain>
    </source>
</reference>
<dbReference type="InterPro" id="IPR001623">
    <property type="entry name" value="DnaJ_domain"/>
</dbReference>
<evidence type="ECO:0000259" key="1">
    <source>
        <dbReference type="PROSITE" id="PS50076"/>
    </source>
</evidence>
<sequence>MSLKQLKEDFTAKTGMPAKKAYVLLAAPSVAKHNLRSIADWKLVLSSIEFKLVKVGDEIFKNIPSDETDDDWIKQLDDIDNEFRSQRENLKQDDPETYEFEELTNSETDEFEDDFSRCQNTKEIKALYRKLSKSHHPDNGGNTEVFKSLNRSYNLALERMSSKA</sequence>
<proteinExistence type="predicted"/>
<reference evidence="2" key="2">
    <citation type="journal article" date="2022" name="Microbiol. Resour. Announc.">
        <title>Metagenome Sequencing to Explore Phylogenomics of Terrestrial Cyanobacteria.</title>
        <authorList>
            <person name="Ward R.D."/>
            <person name="Stajich J.E."/>
            <person name="Johansen J.R."/>
            <person name="Huntemann M."/>
            <person name="Clum A."/>
            <person name="Foster B."/>
            <person name="Foster B."/>
            <person name="Roux S."/>
            <person name="Palaniappan K."/>
            <person name="Varghese N."/>
            <person name="Mukherjee S."/>
            <person name="Reddy T.B.K."/>
            <person name="Daum C."/>
            <person name="Copeland A."/>
            <person name="Chen I.A."/>
            <person name="Ivanova N.N."/>
            <person name="Kyrpides N.C."/>
            <person name="Shapiro N."/>
            <person name="Eloe-Fadrosh E.A."/>
            <person name="Pietrasiak N."/>
        </authorList>
    </citation>
    <scope>NUCLEOTIDE SEQUENCE</scope>
    <source>
        <strain evidence="2">JT2-VF2</strain>
    </source>
</reference>
<dbReference type="Gene3D" id="1.10.287.110">
    <property type="entry name" value="DnaJ domain"/>
    <property type="match status" value="1"/>
</dbReference>
<accession>A0A951UK56</accession>
<organism evidence="2 3">
    <name type="scientific">Mojavia pulchra JT2-VF2</name>
    <dbReference type="NCBI Taxonomy" id="287848"/>
    <lineage>
        <taxon>Bacteria</taxon>
        <taxon>Bacillati</taxon>
        <taxon>Cyanobacteriota</taxon>
        <taxon>Cyanophyceae</taxon>
        <taxon>Nostocales</taxon>
        <taxon>Nostocaceae</taxon>
    </lineage>
</organism>
<dbReference type="InterPro" id="IPR036869">
    <property type="entry name" value="J_dom_sf"/>
</dbReference>
<protein>
    <recommendedName>
        <fullName evidence="1">J domain-containing protein</fullName>
    </recommendedName>
</protein>
<dbReference type="EMBL" id="JAHHHN010000055">
    <property type="protein sequence ID" value="MBW4565984.1"/>
    <property type="molecule type" value="Genomic_DNA"/>
</dbReference>
<feature type="domain" description="J" evidence="1">
    <location>
        <begin position="96"/>
        <end position="164"/>
    </location>
</feature>
<dbReference type="SUPFAM" id="SSF46565">
    <property type="entry name" value="Chaperone J-domain"/>
    <property type="match status" value="1"/>
</dbReference>
<dbReference type="Proteomes" id="UP000715781">
    <property type="component" value="Unassembled WGS sequence"/>
</dbReference>
<evidence type="ECO:0000313" key="2">
    <source>
        <dbReference type="EMBL" id="MBW4565984.1"/>
    </source>
</evidence>
<evidence type="ECO:0000313" key="3">
    <source>
        <dbReference type="Proteomes" id="UP000715781"/>
    </source>
</evidence>
<gene>
    <name evidence="2" type="ORF">KME32_33890</name>
</gene>
<name>A0A951UK56_9NOST</name>
<dbReference type="AlphaFoldDB" id="A0A951UK56"/>
<comment type="caution">
    <text evidence="2">The sequence shown here is derived from an EMBL/GenBank/DDBJ whole genome shotgun (WGS) entry which is preliminary data.</text>
</comment>
<dbReference type="PROSITE" id="PS50076">
    <property type="entry name" value="DNAJ_2"/>
    <property type="match status" value="1"/>
</dbReference>